<dbReference type="GO" id="GO:0043565">
    <property type="term" value="F:sequence-specific DNA binding"/>
    <property type="evidence" value="ECO:0007669"/>
    <property type="project" value="InterPro"/>
</dbReference>
<protein>
    <submittedName>
        <fullName evidence="5">AraC family transcriptional regulator</fullName>
    </submittedName>
</protein>
<evidence type="ECO:0000256" key="3">
    <source>
        <dbReference type="ARBA" id="ARBA00023163"/>
    </source>
</evidence>
<evidence type="ECO:0000313" key="5">
    <source>
        <dbReference type="EMBL" id="GHD52687.1"/>
    </source>
</evidence>
<reference evidence="5" key="2">
    <citation type="submission" date="2020-09" db="EMBL/GenBank/DDBJ databases">
        <authorList>
            <person name="Sun Q."/>
            <person name="Kim S."/>
        </authorList>
    </citation>
    <scope>NUCLEOTIDE SEQUENCE</scope>
    <source>
        <strain evidence="5">KCTC 42651</strain>
    </source>
</reference>
<dbReference type="AlphaFoldDB" id="A0A918XSM0"/>
<accession>A0A918XSM0</accession>
<dbReference type="InterPro" id="IPR009057">
    <property type="entry name" value="Homeodomain-like_sf"/>
</dbReference>
<dbReference type="PROSITE" id="PS00041">
    <property type="entry name" value="HTH_ARAC_FAMILY_1"/>
    <property type="match status" value="1"/>
</dbReference>
<name>A0A918XSM0_9PROT</name>
<feature type="domain" description="HTH araC/xylS-type" evidence="4">
    <location>
        <begin position="224"/>
        <end position="324"/>
    </location>
</feature>
<dbReference type="Pfam" id="PF14525">
    <property type="entry name" value="AraC_binding_2"/>
    <property type="match status" value="1"/>
</dbReference>
<dbReference type="SUPFAM" id="SSF46689">
    <property type="entry name" value="Homeodomain-like"/>
    <property type="match status" value="1"/>
</dbReference>
<reference evidence="5" key="1">
    <citation type="journal article" date="2014" name="Int. J. Syst. Evol. Microbiol.">
        <title>Complete genome sequence of Corynebacterium casei LMG S-19264T (=DSM 44701T), isolated from a smear-ripened cheese.</title>
        <authorList>
            <consortium name="US DOE Joint Genome Institute (JGI-PGF)"/>
            <person name="Walter F."/>
            <person name="Albersmeier A."/>
            <person name="Kalinowski J."/>
            <person name="Ruckert C."/>
        </authorList>
    </citation>
    <scope>NUCLEOTIDE SEQUENCE</scope>
    <source>
        <strain evidence="5">KCTC 42651</strain>
    </source>
</reference>
<evidence type="ECO:0000313" key="6">
    <source>
        <dbReference type="Proteomes" id="UP000630353"/>
    </source>
</evidence>
<dbReference type="PANTHER" id="PTHR46796:SF6">
    <property type="entry name" value="ARAC SUBFAMILY"/>
    <property type="match status" value="1"/>
</dbReference>
<dbReference type="RefSeq" id="WP_189990713.1">
    <property type="nucleotide sequence ID" value="NZ_BMZS01000006.1"/>
</dbReference>
<dbReference type="SMART" id="SM00342">
    <property type="entry name" value="HTH_ARAC"/>
    <property type="match status" value="1"/>
</dbReference>
<dbReference type="InterPro" id="IPR018062">
    <property type="entry name" value="HTH_AraC-typ_CS"/>
</dbReference>
<dbReference type="GO" id="GO:0003700">
    <property type="term" value="F:DNA-binding transcription factor activity"/>
    <property type="evidence" value="ECO:0007669"/>
    <property type="project" value="InterPro"/>
</dbReference>
<keyword evidence="6" id="KW-1185">Reference proteome</keyword>
<keyword evidence="1" id="KW-0805">Transcription regulation</keyword>
<comment type="caution">
    <text evidence="5">The sequence shown here is derived from an EMBL/GenBank/DDBJ whole genome shotgun (WGS) entry which is preliminary data.</text>
</comment>
<evidence type="ECO:0000256" key="2">
    <source>
        <dbReference type="ARBA" id="ARBA00023125"/>
    </source>
</evidence>
<dbReference type="PANTHER" id="PTHR46796">
    <property type="entry name" value="HTH-TYPE TRANSCRIPTIONAL ACTIVATOR RHAS-RELATED"/>
    <property type="match status" value="1"/>
</dbReference>
<gene>
    <name evidence="5" type="ORF">GCM10017083_28450</name>
</gene>
<sequence>MVEETGPGTVPVPRAVFTVRDLPERQRYEVWSDSISCIFDVDADRETRKDGFFASVDASMFGSVMLARTSTPRQRWSRAASTIARDGMDHYMIQLYESGSQKLSDGRAEAEQVAGDLAVYDLARPVTARTDVFTNLSLIIPRGLLAESLKMPDDQHIRTLSAADPTVALLRDHMISLKKLGPRMTDAQAKAVVPATVALAATCLNASAPDTPRGDAGVAFATLTLARRLVEANLGEEHLTPAWLTRQLGMSRAKLYRLFEPIGGIAHYIRERRLRRALLELADDEARSRPIYDIALAAGFSSETAFGRAFRQRYGVTPRDVRARSVTPRVRPADHTLDRRYEDWLQHLAV</sequence>
<evidence type="ECO:0000256" key="1">
    <source>
        <dbReference type="ARBA" id="ARBA00023015"/>
    </source>
</evidence>
<dbReference type="InterPro" id="IPR020449">
    <property type="entry name" value="Tscrpt_reg_AraC-type_HTH"/>
</dbReference>
<dbReference type="Proteomes" id="UP000630353">
    <property type="component" value="Unassembled WGS sequence"/>
</dbReference>
<organism evidence="5 6">
    <name type="scientific">Thalassobaculum fulvum</name>
    <dbReference type="NCBI Taxonomy" id="1633335"/>
    <lineage>
        <taxon>Bacteria</taxon>
        <taxon>Pseudomonadati</taxon>
        <taxon>Pseudomonadota</taxon>
        <taxon>Alphaproteobacteria</taxon>
        <taxon>Rhodospirillales</taxon>
        <taxon>Thalassobaculaceae</taxon>
        <taxon>Thalassobaculum</taxon>
    </lineage>
</organism>
<evidence type="ECO:0000259" key="4">
    <source>
        <dbReference type="PROSITE" id="PS01124"/>
    </source>
</evidence>
<keyword evidence="2" id="KW-0238">DNA-binding</keyword>
<dbReference type="Pfam" id="PF12833">
    <property type="entry name" value="HTH_18"/>
    <property type="match status" value="1"/>
</dbReference>
<keyword evidence="3" id="KW-0804">Transcription</keyword>
<dbReference type="InterPro" id="IPR018060">
    <property type="entry name" value="HTH_AraC"/>
</dbReference>
<dbReference type="PRINTS" id="PR00032">
    <property type="entry name" value="HTHARAC"/>
</dbReference>
<dbReference type="InterPro" id="IPR050204">
    <property type="entry name" value="AraC_XylS_family_regulators"/>
</dbReference>
<dbReference type="Gene3D" id="1.10.10.60">
    <property type="entry name" value="Homeodomain-like"/>
    <property type="match status" value="1"/>
</dbReference>
<dbReference type="PROSITE" id="PS01124">
    <property type="entry name" value="HTH_ARAC_FAMILY_2"/>
    <property type="match status" value="1"/>
</dbReference>
<dbReference type="EMBL" id="BMZS01000006">
    <property type="protein sequence ID" value="GHD52687.1"/>
    <property type="molecule type" value="Genomic_DNA"/>
</dbReference>
<proteinExistence type="predicted"/>
<dbReference type="InterPro" id="IPR035418">
    <property type="entry name" value="AraC-bd_2"/>
</dbReference>